<evidence type="ECO:0000259" key="1">
    <source>
        <dbReference type="Pfam" id="PF13380"/>
    </source>
</evidence>
<dbReference type="EMBL" id="DF238801">
    <property type="protein sequence ID" value="GAC96184.1"/>
    <property type="molecule type" value="Genomic_DNA"/>
</dbReference>
<sequence length="181" mass="19569">MANAHINTALNSFFNASKYAVVGASKDPSKFGNKVSVCARLLPRHHDKSSEPPFHPFDAAIQVLKWYQTHSFDITPIHPKEAEIESLATQPDVASFLDKVGAPADKVAISVVTPPKISLVVVQKGLQDQGVATFWLQPGAEDADLVSWVKSQPESIQDRVIYGGPCILVSGRQLAADKGKL</sequence>
<evidence type="ECO:0000313" key="3">
    <source>
        <dbReference type="Proteomes" id="UP000014071"/>
    </source>
</evidence>
<dbReference type="PANTHER" id="PTHR33303:SF2">
    <property type="entry name" value="COA-BINDING DOMAIN-CONTAINING PROTEIN"/>
    <property type="match status" value="1"/>
</dbReference>
<evidence type="ECO:0000313" key="2">
    <source>
        <dbReference type="EMBL" id="GAC96184.1"/>
    </source>
</evidence>
<name>R9P4F3_PSEHS</name>
<accession>R9P4F3</accession>
<dbReference type="OrthoDB" id="5138418at2759"/>
<dbReference type="Proteomes" id="UP000014071">
    <property type="component" value="Unassembled WGS sequence"/>
</dbReference>
<dbReference type="Pfam" id="PF13380">
    <property type="entry name" value="CoA_binding_2"/>
    <property type="match status" value="1"/>
</dbReference>
<dbReference type="InterPro" id="IPR036291">
    <property type="entry name" value="NAD(P)-bd_dom_sf"/>
</dbReference>
<dbReference type="PANTHER" id="PTHR33303">
    <property type="entry name" value="CYTOPLASMIC PROTEIN-RELATED"/>
    <property type="match status" value="1"/>
</dbReference>
<feature type="domain" description="CoA-binding" evidence="1">
    <location>
        <begin position="59"/>
        <end position="170"/>
    </location>
</feature>
<dbReference type="HOGENOM" id="CLU_112567_1_1_1"/>
<dbReference type="eggNOG" id="ENOG502S3ZG">
    <property type="taxonomic scope" value="Eukaryota"/>
</dbReference>
<dbReference type="RefSeq" id="XP_012189771.1">
    <property type="nucleotide sequence ID" value="XM_012334381.1"/>
</dbReference>
<protein>
    <recommendedName>
        <fullName evidence="1">CoA-binding domain-containing protein</fullName>
    </recommendedName>
</protein>
<dbReference type="GeneID" id="24109050"/>
<keyword evidence="3" id="KW-1185">Reference proteome</keyword>
<dbReference type="Gene3D" id="3.40.50.720">
    <property type="entry name" value="NAD(P)-binding Rossmann-like Domain"/>
    <property type="match status" value="1"/>
</dbReference>
<organism evidence="2 3">
    <name type="scientific">Pseudozyma hubeiensis (strain SY62)</name>
    <name type="common">Yeast</name>
    <dbReference type="NCBI Taxonomy" id="1305764"/>
    <lineage>
        <taxon>Eukaryota</taxon>
        <taxon>Fungi</taxon>
        <taxon>Dikarya</taxon>
        <taxon>Basidiomycota</taxon>
        <taxon>Ustilaginomycotina</taxon>
        <taxon>Ustilaginomycetes</taxon>
        <taxon>Ustilaginales</taxon>
        <taxon>Ustilaginaceae</taxon>
        <taxon>Pseudozyma</taxon>
    </lineage>
</organism>
<dbReference type="AlphaFoldDB" id="R9P4F3"/>
<gene>
    <name evidence="2" type="ORF">PHSY_003764</name>
</gene>
<dbReference type="STRING" id="1305764.R9P4F3"/>
<proteinExistence type="predicted"/>
<dbReference type="InterPro" id="IPR003781">
    <property type="entry name" value="CoA-bd"/>
</dbReference>
<dbReference type="SUPFAM" id="SSF51735">
    <property type="entry name" value="NAD(P)-binding Rossmann-fold domains"/>
    <property type="match status" value="1"/>
</dbReference>
<reference evidence="3" key="1">
    <citation type="journal article" date="2013" name="Genome Announc.">
        <title>Draft genome sequence of the basidiomycetous yeast-like fungus Pseudozyma hubeiensis SY62, which produces an abundant amount of the biosurfactant mannosylerythritol lipids.</title>
        <authorList>
            <person name="Konishi M."/>
            <person name="Hatada Y."/>
            <person name="Horiuchi J."/>
        </authorList>
    </citation>
    <scope>NUCLEOTIDE SEQUENCE [LARGE SCALE GENOMIC DNA]</scope>
    <source>
        <strain evidence="3">SY62</strain>
    </source>
</reference>